<dbReference type="RefSeq" id="XP_007320274.1">
    <property type="nucleotide sequence ID" value="XM_007320212.1"/>
</dbReference>
<accession>F8P1K5</accession>
<gene>
    <name evidence="1" type="ORF">SERLADRAFT_439792</name>
</gene>
<dbReference type="EMBL" id="GL945436">
    <property type="protein sequence ID" value="EGO23034.1"/>
    <property type="molecule type" value="Genomic_DNA"/>
</dbReference>
<dbReference type="Proteomes" id="UP000008064">
    <property type="component" value="Unassembled WGS sequence"/>
</dbReference>
<sequence length="346" mass="39048">MHPETEYYQIGGFRAHSNSWFRFDEKALIRAITSSRSPALRPSNDGIELVLGVLRSGATYVLMSREQMLSFTRLAGLRPSNSSWHSSAFISLSPISFSTAEEFTKKIQSYRQKSNKHREGEIQDNSPANKGYIKAVNLDGGIPRSAFEHQRYAPLYLLSPEVLRLTILKGKLEIHKFGLKETPWATAIRVVSFAFTPWTRDTRPYPIRLKKPQLLDVGWTELDLPIYLSTGRVNDTAHIRVKENRILGNPGSSKGNFQYGDSEMLDDSSIPSRIQKLMSHDEQSRDVPLVILVYNEKMARGVFAHYGIDTAYWESGISELLELDSSKASDIAPAGINATRLTWNLV</sequence>
<dbReference type="HOGENOM" id="CLU_802072_0_0_1"/>
<dbReference type="KEGG" id="sla:SERLADRAFT_439792"/>
<name>F8P1K5_SERL9</name>
<evidence type="ECO:0000313" key="1">
    <source>
        <dbReference type="EMBL" id="EGO23034.1"/>
    </source>
</evidence>
<proteinExistence type="predicted"/>
<organism>
    <name type="scientific">Serpula lacrymans var. lacrymans (strain S7.9)</name>
    <name type="common">Dry rot fungus</name>
    <dbReference type="NCBI Taxonomy" id="578457"/>
    <lineage>
        <taxon>Eukaryota</taxon>
        <taxon>Fungi</taxon>
        <taxon>Dikarya</taxon>
        <taxon>Basidiomycota</taxon>
        <taxon>Agaricomycotina</taxon>
        <taxon>Agaricomycetes</taxon>
        <taxon>Agaricomycetidae</taxon>
        <taxon>Boletales</taxon>
        <taxon>Coniophorineae</taxon>
        <taxon>Serpulaceae</taxon>
        <taxon>Serpula</taxon>
    </lineage>
</organism>
<dbReference type="GeneID" id="18815253"/>
<protein>
    <submittedName>
        <fullName evidence="1">Uncharacterized protein</fullName>
    </submittedName>
</protein>
<dbReference type="OrthoDB" id="3235609at2759"/>
<reference evidence="1" key="1">
    <citation type="submission" date="2011-04" db="EMBL/GenBank/DDBJ databases">
        <title>Evolution of plant cell wall degrading machinery underlies the functional diversity of forest fungi.</title>
        <authorList>
            <consortium name="US DOE Joint Genome Institute (JGI-PGF)"/>
            <person name="Eastwood D.C."/>
            <person name="Floudas D."/>
            <person name="Binder M."/>
            <person name="Majcherczyk A."/>
            <person name="Schneider P."/>
            <person name="Aerts A."/>
            <person name="Asiegbu F.O."/>
            <person name="Baker S.E."/>
            <person name="Barry K."/>
            <person name="Bendiksby M."/>
            <person name="Blumentritt M."/>
            <person name="Coutinho P.M."/>
            <person name="Cullen D."/>
            <person name="Cullen D."/>
            <person name="Gathman A."/>
            <person name="Goodell B."/>
            <person name="Henrissat B."/>
            <person name="Ihrmark K."/>
            <person name="Kauserud H."/>
            <person name="Kohler A."/>
            <person name="LaButti K."/>
            <person name="Lapidus A."/>
            <person name="Lavin J.L."/>
            <person name="Lee Y.-H."/>
            <person name="Lindquist E."/>
            <person name="Lilly W."/>
            <person name="Lucas S."/>
            <person name="Morin E."/>
            <person name="Murat C."/>
            <person name="Oguiza J.A."/>
            <person name="Park J."/>
            <person name="Pisabarro A.G."/>
            <person name="Riley R."/>
            <person name="Rosling A."/>
            <person name="Salamov A."/>
            <person name="Schmidt O."/>
            <person name="Schmutz J."/>
            <person name="Skrede I."/>
            <person name="Stenlid J."/>
            <person name="Wiebenga A."/>
            <person name="Xie X."/>
            <person name="Kues U."/>
            <person name="Hibbett D.S."/>
            <person name="Hoffmeister D."/>
            <person name="Hogberg N."/>
            <person name="Martin F."/>
            <person name="Grigoriev I.V."/>
            <person name="Watkinson S.C."/>
        </authorList>
    </citation>
    <scope>NUCLEOTIDE SEQUENCE</scope>
    <source>
        <strain evidence="1">S7.9</strain>
    </source>
</reference>
<dbReference type="AlphaFoldDB" id="F8P1K5"/>